<name>A0A6J1RVD1_FRAOC</name>
<feature type="chain" id="PRO_5026700033" evidence="1">
    <location>
        <begin position="21"/>
        <end position="156"/>
    </location>
</feature>
<evidence type="ECO:0000256" key="1">
    <source>
        <dbReference type="SAM" id="SignalP"/>
    </source>
</evidence>
<feature type="signal peptide" evidence="1">
    <location>
        <begin position="1"/>
        <end position="20"/>
    </location>
</feature>
<dbReference type="Proteomes" id="UP000504606">
    <property type="component" value="Unplaced"/>
</dbReference>
<reference evidence="3" key="1">
    <citation type="submission" date="2025-08" db="UniProtKB">
        <authorList>
            <consortium name="RefSeq"/>
        </authorList>
    </citation>
    <scope>IDENTIFICATION</scope>
    <source>
        <tissue evidence="3">Whole organism</tissue>
    </source>
</reference>
<proteinExistence type="predicted"/>
<dbReference type="SUPFAM" id="SSF47565">
    <property type="entry name" value="Insect pheromone/odorant-binding proteins"/>
    <property type="match status" value="1"/>
</dbReference>
<dbReference type="GeneID" id="113202663"/>
<dbReference type="InterPro" id="IPR036728">
    <property type="entry name" value="PBP_GOBP_sf"/>
</dbReference>
<dbReference type="OrthoDB" id="8178339at2759"/>
<evidence type="ECO:0000313" key="2">
    <source>
        <dbReference type="Proteomes" id="UP000504606"/>
    </source>
</evidence>
<gene>
    <name evidence="3" type="primary">LOC113202663</name>
</gene>
<keyword evidence="1" id="KW-0732">Signal</keyword>
<protein>
    <submittedName>
        <fullName evidence="3">Uncharacterized protein LOC113202663</fullName>
    </submittedName>
</protein>
<organism evidence="2 3">
    <name type="scientific">Frankliniella occidentalis</name>
    <name type="common">Western flower thrips</name>
    <name type="synonym">Euthrips occidentalis</name>
    <dbReference type="NCBI Taxonomy" id="133901"/>
    <lineage>
        <taxon>Eukaryota</taxon>
        <taxon>Metazoa</taxon>
        <taxon>Ecdysozoa</taxon>
        <taxon>Arthropoda</taxon>
        <taxon>Hexapoda</taxon>
        <taxon>Insecta</taxon>
        <taxon>Pterygota</taxon>
        <taxon>Neoptera</taxon>
        <taxon>Paraneoptera</taxon>
        <taxon>Thysanoptera</taxon>
        <taxon>Terebrantia</taxon>
        <taxon>Thripoidea</taxon>
        <taxon>Thripidae</taxon>
        <taxon>Frankliniella</taxon>
    </lineage>
</organism>
<dbReference type="GO" id="GO:0005549">
    <property type="term" value="F:odorant binding"/>
    <property type="evidence" value="ECO:0007669"/>
    <property type="project" value="InterPro"/>
</dbReference>
<dbReference type="AlphaFoldDB" id="A0A6J1RVD1"/>
<dbReference type="Gene3D" id="1.10.238.20">
    <property type="entry name" value="Pheromone/general odorant binding protein domain"/>
    <property type="match status" value="1"/>
</dbReference>
<evidence type="ECO:0000313" key="3">
    <source>
        <dbReference type="RefSeq" id="XP_026272797.1"/>
    </source>
</evidence>
<keyword evidence="2" id="KW-1185">Reference proteome</keyword>
<sequence>MKAVNVVVLVVAAVLAVASAEDNRDKLIPEYMAAAMDCVKDYEMDFTVCKEMMKDGVNLAEEKFTPCKCVPACVAKKRKLMSEDGEYDVDAFTKAVNEFGYEPWSEEYKKVFPICKDSYKGKKNCEAAAALAVCAWKNSKMMRDTVGQYMGQMDGE</sequence>
<dbReference type="InterPro" id="IPR006170">
    <property type="entry name" value="PBP/GOBP"/>
</dbReference>
<dbReference type="Pfam" id="PF01395">
    <property type="entry name" value="PBP_GOBP"/>
    <property type="match status" value="1"/>
</dbReference>
<dbReference type="KEGG" id="foc:113202663"/>
<accession>A0A6J1RVD1</accession>
<dbReference type="RefSeq" id="XP_026272797.1">
    <property type="nucleotide sequence ID" value="XM_026417012.2"/>
</dbReference>
<dbReference type="SMR" id="A0A6J1RVD1"/>